<feature type="domain" description="Helicase ATP-binding" evidence="12">
    <location>
        <begin position="449"/>
        <end position="619"/>
    </location>
</feature>
<dbReference type="OrthoDB" id="448448at2759"/>
<evidence type="ECO:0000256" key="5">
    <source>
        <dbReference type="ARBA" id="ARBA00022801"/>
    </source>
</evidence>
<dbReference type="Gene3D" id="3.40.50.10810">
    <property type="entry name" value="Tandem AAA-ATPase domain"/>
    <property type="match status" value="1"/>
</dbReference>
<feature type="compositionally biased region" description="Acidic residues" evidence="11">
    <location>
        <begin position="146"/>
        <end position="168"/>
    </location>
</feature>
<dbReference type="InterPro" id="IPR049730">
    <property type="entry name" value="SNF2/RAD54-like_C"/>
</dbReference>
<dbReference type="GO" id="GO:0003678">
    <property type="term" value="F:DNA helicase activity"/>
    <property type="evidence" value="ECO:0007669"/>
    <property type="project" value="UniProtKB-EC"/>
</dbReference>
<dbReference type="InterPro" id="IPR038718">
    <property type="entry name" value="SNF2-like_sf"/>
</dbReference>
<dbReference type="GO" id="GO:0016787">
    <property type="term" value="F:hydrolase activity"/>
    <property type="evidence" value="ECO:0007669"/>
    <property type="project" value="UniProtKB-KW"/>
</dbReference>
<dbReference type="PANTHER" id="PTHR10799">
    <property type="entry name" value="SNF2/RAD54 HELICASE FAMILY"/>
    <property type="match status" value="1"/>
</dbReference>
<reference evidence="13 14" key="1">
    <citation type="journal article" date="2018" name="G3 (Bethesda)">
        <title>Phylogenetic and Phylogenomic Definition of Rhizopus Species.</title>
        <authorList>
            <person name="Gryganskyi A.P."/>
            <person name="Golan J."/>
            <person name="Dolatabadi S."/>
            <person name="Mondo S."/>
            <person name="Robb S."/>
            <person name="Idnurm A."/>
            <person name="Muszewska A."/>
            <person name="Steczkiewicz K."/>
            <person name="Masonjones S."/>
            <person name="Liao H.L."/>
            <person name="Gajdeczka M.T."/>
            <person name="Anike F."/>
            <person name="Vuek A."/>
            <person name="Anishchenko I.M."/>
            <person name="Voigt K."/>
            <person name="de Hoog G.S."/>
            <person name="Smith M.E."/>
            <person name="Heitman J."/>
            <person name="Vilgalys R."/>
            <person name="Stajich J.E."/>
        </authorList>
    </citation>
    <scope>NUCLEOTIDE SEQUENCE [LARGE SCALE GENOMIC DNA]</scope>
    <source>
        <strain evidence="13 14">LSU 92-RS-03</strain>
    </source>
</reference>
<dbReference type="Gene3D" id="3.40.50.300">
    <property type="entry name" value="P-loop containing nucleotide triphosphate hydrolases"/>
    <property type="match status" value="1"/>
</dbReference>
<evidence type="ECO:0000256" key="4">
    <source>
        <dbReference type="ARBA" id="ARBA00022741"/>
    </source>
</evidence>
<evidence type="ECO:0000259" key="12">
    <source>
        <dbReference type="PROSITE" id="PS51192"/>
    </source>
</evidence>
<dbReference type="SUPFAM" id="SSF52540">
    <property type="entry name" value="P-loop containing nucleoside triphosphate hydrolases"/>
    <property type="match status" value="2"/>
</dbReference>
<evidence type="ECO:0000256" key="7">
    <source>
        <dbReference type="ARBA" id="ARBA00022840"/>
    </source>
</evidence>
<dbReference type="EC" id="3.6.4.12" evidence="3"/>
<keyword evidence="9" id="KW-0238">DNA-binding</keyword>
<dbReference type="GO" id="GO:0006325">
    <property type="term" value="P:chromatin organization"/>
    <property type="evidence" value="ECO:0007669"/>
    <property type="project" value="UniProtKB-KW"/>
</dbReference>
<dbReference type="PROSITE" id="PS51192">
    <property type="entry name" value="HELICASE_ATP_BIND_1"/>
    <property type="match status" value="1"/>
</dbReference>
<dbReference type="InterPro" id="IPR001650">
    <property type="entry name" value="Helicase_C-like"/>
</dbReference>
<dbReference type="EMBL" id="PJQM01000771">
    <property type="protein sequence ID" value="RCI04152.1"/>
    <property type="molecule type" value="Genomic_DNA"/>
</dbReference>
<dbReference type="SMART" id="SM00487">
    <property type="entry name" value="DEXDc"/>
    <property type="match status" value="1"/>
</dbReference>
<keyword evidence="7" id="KW-0067">ATP-binding</keyword>
<evidence type="ECO:0000256" key="10">
    <source>
        <dbReference type="ARBA" id="ARBA00023242"/>
    </source>
</evidence>
<dbReference type="GO" id="GO:0005694">
    <property type="term" value="C:chromosome"/>
    <property type="evidence" value="ECO:0007669"/>
    <property type="project" value="UniProtKB-ARBA"/>
</dbReference>
<evidence type="ECO:0000256" key="11">
    <source>
        <dbReference type="SAM" id="MobiDB-lite"/>
    </source>
</evidence>
<dbReference type="InterPro" id="IPR000330">
    <property type="entry name" value="SNF2_N"/>
</dbReference>
<keyword evidence="8" id="KW-0156">Chromatin regulator</keyword>
<dbReference type="Proteomes" id="UP000253551">
    <property type="component" value="Unassembled WGS sequence"/>
</dbReference>
<dbReference type="FunFam" id="3.40.50.10810:FF:000014">
    <property type="entry name" value="SWI/SNF-related matrix-associated actin-dependent regulator of chromatin subfamily A containing DEAD/H box 1"/>
    <property type="match status" value="1"/>
</dbReference>
<name>A0A367KQL0_RHIST</name>
<dbReference type="STRING" id="4846.A0A367KQL0"/>
<dbReference type="CDD" id="cd18793">
    <property type="entry name" value="SF2_C_SNF"/>
    <property type="match status" value="1"/>
</dbReference>
<dbReference type="Pfam" id="PF00176">
    <property type="entry name" value="SNF2-rel_dom"/>
    <property type="match status" value="1"/>
</dbReference>
<feature type="compositionally biased region" description="Polar residues" evidence="11">
    <location>
        <begin position="169"/>
        <end position="178"/>
    </location>
</feature>
<evidence type="ECO:0000313" key="14">
    <source>
        <dbReference type="Proteomes" id="UP000253551"/>
    </source>
</evidence>
<keyword evidence="6" id="KW-0347">Helicase</keyword>
<dbReference type="GO" id="GO:0005524">
    <property type="term" value="F:ATP binding"/>
    <property type="evidence" value="ECO:0007669"/>
    <property type="project" value="UniProtKB-KW"/>
</dbReference>
<feature type="compositionally biased region" description="Basic and acidic residues" evidence="11">
    <location>
        <begin position="203"/>
        <end position="221"/>
    </location>
</feature>
<evidence type="ECO:0000256" key="9">
    <source>
        <dbReference type="ARBA" id="ARBA00023125"/>
    </source>
</evidence>
<evidence type="ECO:0000256" key="6">
    <source>
        <dbReference type="ARBA" id="ARBA00022806"/>
    </source>
</evidence>
<dbReference type="InterPro" id="IPR027417">
    <property type="entry name" value="P-loop_NTPase"/>
</dbReference>
<comment type="caution">
    <text evidence="13">The sequence shown here is derived from an EMBL/GenBank/DDBJ whole genome shotgun (WGS) entry which is preliminary data.</text>
</comment>
<dbReference type="Pfam" id="PF00271">
    <property type="entry name" value="Helicase_C"/>
    <property type="match status" value="1"/>
</dbReference>
<dbReference type="InterPro" id="IPR014001">
    <property type="entry name" value="Helicase_ATP-bd"/>
</dbReference>
<gene>
    <name evidence="13" type="ORF">CU098_012136</name>
</gene>
<keyword evidence="10" id="KW-0539">Nucleus</keyword>
<proteinExistence type="inferred from homology"/>
<evidence type="ECO:0000313" key="13">
    <source>
        <dbReference type="EMBL" id="RCI04152.1"/>
    </source>
</evidence>
<dbReference type="GO" id="GO:0003677">
    <property type="term" value="F:DNA binding"/>
    <property type="evidence" value="ECO:0007669"/>
    <property type="project" value="UniProtKB-KW"/>
</dbReference>
<comment type="similarity">
    <text evidence="2">Belongs to the SNF2/RAD54 helicase family.</text>
</comment>
<comment type="subcellular location">
    <subcellularLocation>
        <location evidence="1">Nucleus</location>
    </subcellularLocation>
</comment>
<evidence type="ECO:0000256" key="8">
    <source>
        <dbReference type="ARBA" id="ARBA00022853"/>
    </source>
</evidence>
<feature type="compositionally biased region" description="Acidic residues" evidence="11">
    <location>
        <begin position="104"/>
        <end position="123"/>
    </location>
</feature>
<dbReference type="GO" id="GO:0005634">
    <property type="term" value="C:nucleus"/>
    <property type="evidence" value="ECO:0007669"/>
    <property type="project" value="UniProtKB-SubCell"/>
</dbReference>
<evidence type="ECO:0000256" key="1">
    <source>
        <dbReference type="ARBA" id="ARBA00004123"/>
    </source>
</evidence>
<evidence type="ECO:0000256" key="3">
    <source>
        <dbReference type="ARBA" id="ARBA00012551"/>
    </source>
</evidence>
<feature type="compositionally biased region" description="Acidic residues" evidence="11">
    <location>
        <begin position="189"/>
        <end position="202"/>
    </location>
</feature>
<protein>
    <recommendedName>
        <fullName evidence="3">DNA helicase</fullName>
        <ecNumber evidence="3">3.6.4.12</ecNumber>
    </recommendedName>
</protein>
<keyword evidence="14" id="KW-1185">Reference proteome</keyword>
<organism evidence="13 14">
    <name type="scientific">Rhizopus stolonifer</name>
    <name type="common">Rhizopus nigricans</name>
    <dbReference type="NCBI Taxonomy" id="4846"/>
    <lineage>
        <taxon>Eukaryota</taxon>
        <taxon>Fungi</taxon>
        <taxon>Fungi incertae sedis</taxon>
        <taxon>Mucoromycota</taxon>
        <taxon>Mucoromycotina</taxon>
        <taxon>Mucoromycetes</taxon>
        <taxon>Mucorales</taxon>
        <taxon>Mucorineae</taxon>
        <taxon>Rhizopodaceae</taxon>
        <taxon>Rhizopus</taxon>
    </lineage>
</organism>
<keyword evidence="5" id="KW-0378">Hydrolase</keyword>
<dbReference type="AlphaFoldDB" id="A0A367KQL0"/>
<feature type="non-terminal residue" evidence="13">
    <location>
        <position position="885"/>
    </location>
</feature>
<sequence>MSPPQGYSVSQANRTINSFFSPVKKAGQTEERPKINVNSALKSSNLSTVKSNPSAFSSKLKHLSSFARNNINSNNSSTENLTKDLAKTRIESISVAKELKQEMSSEEEEEEEEDESNGDDEDSVSFKRILRKKGPAKKIQTYIFSSEEDDDDDDEDDDDDDEDDEDDVQSTPMTTEISQARKRRIVFSDSEDEDDMDVDDEGYVDRNEKINKTYDDSSERETIERLQKIYPKKSHEDIRDALRRAGTAVGALSLLSKSDDNQKYKRAKINKIDDEDEEDEEDERNRKRLSEAQRDRLVLKYFNTCTSKDLQDVTGCKPEQADKVVEELRPFSDMEDLEDKLKRTKGTSAKYINSCQEMMDGYTAVDYIIEKIESVGSNLRKVLDVWEDHSKHEKADGLHMTKVERNMDKHKLSSAEQDALEGYLTKQPDCVPKNLTLKDYQIMGVNWMLLLYRKGISGILADEMGLGKTAQVITFLGRLNELGETGPHLVIVPSSTIENWIREFERFCPNLVVRLYHGSVNERAEQRMYLKEERKEHGFQVIITTYQLAAGNADDRVFLKKLRCRSMILDEGHMVKNCYSARYKALMSISTPFRLLLTGTPLQNNLQELVSLLTFIMPNTFSNFEEEVRSIFKIRNTGANNDSKKNEGKSNVSTVQMLSKERILRAKKMMTPFVLRRRKENVLKDLPEKIQKIEYCVMTQRQEEIYSDIIIKSKKTYQESLEQKDKQPVKSKSPMNEQYESMRNIVVHLRKAVDHPLMFRNIYTDDMLKAMAKKLRSDVKYWDSVEELIYEDMTVMSDFELNNLCKEEKAIKEYQLSNKEWMNAGKIDQLKVLLPRFRKQGNKVLIFSQFTRMLDILELVMETMNVSYLRLDGETKVMERQNLID</sequence>
<feature type="region of interest" description="Disordered" evidence="11">
    <location>
        <begin position="96"/>
        <end position="221"/>
    </location>
</feature>
<accession>A0A367KQL0</accession>
<keyword evidence="4" id="KW-0547">Nucleotide-binding</keyword>
<feature type="region of interest" description="Disordered" evidence="11">
    <location>
        <begin position="20"/>
        <end position="39"/>
    </location>
</feature>
<evidence type="ECO:0000256" key="2">
    <source>
        <dbReference type="ARBA" id="ARBA00007025"/>
    </source>
</evidence>